<dbReference type="SUPFAM" id="SSF53187">
    <property type="entry name" value="Zn-dependent exopeptidases"/>
    <property type="match status" value="1"/>
</dbReference>
<dbReference type="Gene3D" id="2.40.30.40">
    <property type="entry name" value="Peptidase M42, domain 2"/>
    <property type="match status" value="1"/>
</dbReference>
<keyword evidence="5" id="KW-0378">Hydrolase</keyword>
<dbReference type="GO" id="GO:0046872">
    <property type="term" value="F:metal ion binding"/>
    <property type="evidence" value="ECO:0007669"/>
    <property type="project" value="UniProtKB-UniRule"/>
</dbReference>
<dbReference type="InterPro" id="IPR051464">
    <property type="entry name" value="Peptidase_M42_aminopept"/>
</dbReference>
<organism evidence="9 10">
    <name type="scientific">Candidatus Onthenecus intestinigallinarum</name>
    <dbReference type="NCBI Taxonomy" id="2840875"/>
    <lineage>
        <taxon>Bacteria</taxon>
        <taxon>Bacillati</taxon>
        <taxon>Bacillota</taxon>
        <taxon>Clostridia</taxon>
        <taxon>Eubacteriales</taxon>
        <taxon>Candidatus Onthenecus</taxon>
    </lineage>
</organism>
<keyword evidence="3" id="KW-0645">Protease</keyword>
<dbReference type="GO" id="GO:0006508">
    <property type="term" value="P:proteolysis"/>
    <property type="evidence" value="ECO:0007669"/>
    <property type="project" value="UniProtKB-KW"/>
</dbReference>
<reference evidence="9" key="1">
    <citation type="submission" date="2020-10" db="EMBL/GenBank/DDBJ databases">
        <authorList>
            <person name="Gilroy R."/>
        </authorList>
    </citation>
    <scope>NUCLEOTIDE SEQUENCE</scope>
    <source>
        <strain evidence="9">ChiSxjej2B14-6234</strain>
    </source>
</reference>
<proteinExistence type="inferred from homology"/>
<sequence length="329" mass="34705">MIKDTLLKLLAVHGATGHEEKIAAVIADMLRPYADSVETDVLGNLIVRKHGAGKRVMFAAHMDHIGFIATDADEHGFVRLYNVGGIDVSVSVGQRVVFENGVEGVIGAEEDIEGAPKMQNLYADIGASTREEALARVAIGDVAVYAPGVSQLGEWRLASPAMDDRAGCAVLAEAFMQMAQANNEIVAVFTVQEEVGLRGARTAAYAVDPDFAIALDVTLTGDVPEAKPKMAVKLGAGAAIKVMDRSVICAPAVRDRLVSLAKAQNIPYQMEVLTAGGTDSGAIHQTRDGVPSGVISIPCRYVHSAAETIDLRDMEAAVRLLVAYAGEAL</sequence>
<keyword evidence="2" id="KW-0031">Aminopeptidase</keyword>
<dbReference type="InterPro" id="IPR008007">
    <property type="entry name" value="Peptidase_M42"/>
</dbReference>
<gene>
    <name evidence="9" type="ORF">IAB73_00615</name>
</gene>
<dbReference type="Proteomes" id="UP000886887">
    <property type="component" value="Unassembled WGS sequence"/>
</dbReference>
<evidence type="ECO:0000256" key="8">
    <source>
        <dbReference type="PIRSR" id="PIRSR001123-2"/>
    </source>
</evidence>
<dbReference type="PANTHER" id="PTHR32481">
    <property type="entry name" value="AMINOPEPTIDASE"/>
    <property type="match status" value="1"/>
</dbReference>
<dbReference type="Gene3D" id="3.40.630.10">
    <property type="entry name" value="Zn peptidases"/>
    <property type="match status" value="1"/>
</dbReference>
<dbReference type="CDD" id="cd05656">
    <property type="entry name" value="M42_Frv"/>
    <property type="match status" value="1"/>
</dbReference>
<evidence type="ECO:0000256" key="6">
    <source>
        <dbReference type="PIRNR" id="PIRNR001123"/>
    </source>
</evidence>
<evidence type="ECO:0000256" key="5">
    <source>
        <dbReference type="ARBA" id="ARBA00022801"/>
    </source>
</evidence>
<feature type="binding site" evidence="8">
    <location>
        <position position="194"/>
    </location>
    <ligand>
        <name>Zn(2+)</name>
        <dbReference type="ChEBI" id="CHEBI:29105"/>
        <label>2</label>
    </ligand>
</feature>
<evidence type="ECO:0000256" key="1">
    <source>
        <dbReference type="ARBA" id="ARBA00006272"/>
    </source>
</evidence>
<evidence type="ECO:0000313" key="10">
    <source>
        <dbReference type="Proteomes" id="UP000886887"/>
    </source>
</evidence>
<evidence type="ECO:0000256" key="7">
    <source>
        <dbReference type="PIRSR" id="PIRSR001123-1"/>
    </source>
</evidence>
<evidence type="ECO:0000256" key="4">
    <source>
        <dbReference type="ARBA" id="ARBA00022723"/>
    </source>
</evidence>
<comment type="cofactor">
    <cofactor evidence="8">
        <name>a divalent metal cation</name>
        <dbReference type="ChEBI" id="CHEBI:60240"/>
    </cofactor>
    <text evidence="8">Binds 2 divalent metal cations per subunit.</text>
</comment>
<keyword evidence="4 8" id="KW-0479">Metal-binding</keyword>
<feature type="binding site" evidence="8">
    <location>
        <position position="61"/>
    </location>
    <ligand>
        <name>Zn(2+)</name>
        <dbReference type="ChEBI" id="CHEBI:29105"/>
        <label>1</label>
    </ligand>
</feature>
<evidence type="ECO:0000256" key="2">
    <source>
        <dbReference type="ARBA" id="ARBA00022438"/>
    </source>
</evidence>
<comment type="similarity">
    <text evidence="1 6">Belongs to the peptidase M42 family.</text>
</comment>
<dbReference type="GO" id="GO:0004177">
    <property type="term" value="F:aminopeptidase activity"/>
    <property type="evidence" value="ECO:0007669"/>
    <property type="project" value="UniProtKB-UniRule"/>
</dbReference>
<feature type="active site" description="Proton acceptor" evidence="7">
    <location>
        <position position="193"/>
    </location>
</feature>
<accession>A0A9D0ZA30</accession>
<feature type="binding site" evidence="8">
    <location>
        <position position="163"/>
    </location>
    <ligand>
        <name>Zn(2+)</name>
        <dbReference type="ChEBI" id="CHEBI:29105"/>
        <label>2</label>
    </ligand>
</feature>
<dbReference type="Pfam" id="PF05343">
    <property type="entry name" value="Peptidase_M42"/>
    <property type="match status" value="1"/>
</dbReference>
<feature type="binding site" evidence="8">
    <location>
        <position position="216"/>
    </location>
    <ligand>
        <name>Zn(2+)</name>
        <dbReference type="ChEBI" id="CHEBI:29105"/>
        <label>1</label>
    </ligand>
</feature>
<dbReference type="AlphaFoldDB" id="A0A9D0ZA30"/>
<feature type="binding site" evidence="8">
    <location>
        <position position="303"/>
    </location>
    <ligand>
        <name>Zn(2+)</name>
        <dbReference type="ChEBI" id="CHEBI:29105"/>
        <label>2</label>
    </ligand>
</feature>
<feature type="binding site" evidence="8">
    <location>
        <position position="163"/>
    </location>
    <ligand>
        <name>Zn(2+)</name>
        <dbReference type="ChEBI" id="CHEBI:29105"/>
        <label>1</label>
    </ligand>
</feature>
<reference evidence="9" key="2">
    <citation type="journal article" date="2021" name="PeerJ">
        <title>Extensive microbial diversity within the chicken gut microbiome revealed by metagenomics and culture.</title>
        <authorList>
            <person name="Gilroy R."/>
            <person name="Ravi A."/>
            <person name="Getino M."/>
            <person name="Pursley I."/>
            <person name="Horton D.L."/>
            <person name="Alikhan N.F."/>
            <person name="Baker D."/>
            <person name="Gharbi K."/>
            <person name="Hall N."/>
            <person name="Watson M."/>
            <person name="Adriaenssens E.M."/>
            <person name="Foster-Nyarko E."/>
            <person name="Jarju S."/>
            <person name="Secka A."/>
            <person name="Antonio M."/>
            <person name="Oren A."/>
            <person name="Chaudhuri R.R."/>
            <person name="La Ragione R."/>
            <person name="Hildebrand F."/>
            <person name="Pallen M.J."/>
        </authorList>
    </citation>
    <scope>NUCLEOTIDE SEQUENCE</scope>
    <source>
        <strain evidence="9">ChiSxjej2B14-6234</strain>
    </source>
</reference>
<comment type="caution">
    <text evidence="9">The sequence shown here is derived from an EMBL/GenBank/DDBJ whole genome shotgun (WGS) entry which is preliminary data.</text>
</comment>
<dbReference type="EMBL" id="DVFJ01000002">
    <property type="protein sequence ID" value="HIQ70710.1"/>
    <property type="molecule type" value="Genomic_DNA"/>
</dbReference>
<protein>
    <submittedName>
        <fullName evidence="9">M42 family metallopeptidase</fullName>
    </submittedName>
</protein>
<dbReference type="InterPro" id="IPR023367">
    <property type="entry name" value="Peptidase_M42_dom2"/>
</dbReference>
<dbReference type="PANTHER" id="PTHR32481:SF0">
    <property type="entry name" value="AMINOPEPTIDASE YPDE-RELATED"/>
    <property type="match status" value="1"/>
</dbReference>
<evidence type="ECO:0000313" key="9">
    <source>
        <dbReference type="EMBL" id="HIQ70710.1"/>
    </source>
</evidence>
<dbReference type="PIRSF" id="PIRSF001123">
    <property type="entry name" value="PepA_GA"/>
    <property type="match status" value="1"/>
</dbReference>
<name>A0A9D0ZA30_9FIRM</name>
<evidence type="ECO:0000256" key="3">
    <source>
        <dbReference type="ARBA" id="ARBA00022670"/>
    </source>
</evidence>
<dbReference type="SUPFAM" id="SSF101821">
    <property type="entry name" value="Aminopeptidase/glucanase lid domain"/>
    <property type="match status" value="1"/>
</dbReference>